<protein>
    <submittedName>
        <fullName evidence="2">ABC transporter permease</fullName>
    </submittedName>
</protein>
<dbReference type="PANTHER" id="PTHR43471:SF10">
    <property type="entry name" value="SLL1107 PROTEIN"/>
    <property type="match status" value="1"/>
</dbReference>
<accession>A0A2W4W9K1</accession>
<feature type="transmembrane region" description="Helical" evidence="1">
    <location>
        <begin position="156"/>
        <end position="185"/>
    </location>
</feature>
<feature type="transmembrane region" description="Helical" evidence="1">
    <location>
        <begin position="242"/>
        <end position="261"/>
    </location>
</feature>
<reference evidence="2 3" key="2">
    <citation type="submission" date="2018-06" db="EMBL/GenBank/DDBJ databases">
        <title>Metagenomic assembly of (sub)arctic Cyanobacteria and their associated microbiome from non-axenic cultures.</title>
        <authorList>
            <person name="Baurain D."/>
        </authorList>
    </citation>
    <scope>NUCLEOTIDE SEQUENCE [LARGE SCALE GENOMIC DNA]</scope>
    <source>
        <strain evidence="2">ULC066bin1</strain>
    </source>
</reference>
<dbReference type="EMBL" id="QBML01000010">
    <property type="protein sequence ID" value="PZO41733.1"/>
    <property type="molecule type" value="Genomic_DNA"/>
</dbReference>
<evidence type="ECO:0000313" key="3">
    <source>
        <dbReference type="Proteomes" id="UP000249467"/>
    </source>
</evidence>
<name>A0A2W4W9K1_9CYAN</name>
<dbReference type="AlphaFoldDB" id="A0A2W4W9K1"/>
<dbReference type="GO" id="GO:0005886">
    <property type="term" value="C:plasma membrane"/>
    <property type="evidence" value="ECO:0007669"/>
    <property type="project" value="UniProtKB-SubCell"/>
</dbReference>
<proteinExistence type="predicted"/>
<keyword evidence="1" id="KW-0472">Membrane</keyword>
<reference evidence="2 3" key="1">
    <citation type="submission" date="2018-04" db="EMBL/GenBank/DDBJ databases">
        <authorList>
            <person name="Go L.Y."/>
            <person name="Mitchell J.A."/>
        </authorList>
    </citation>
    <scope>NUCLEOTIDE SEQUENCE [LARGE SCALE GENOMIC DNA]</scope>
    <source>
        <strain evidence="2">ULC066bin1</strain>
    </source>
</reference>
<feature type="transmembrane region" description="Helical" evidence="1">
    <location>
        <begin position="112"/>
        <end position="135"/>
    </location>
</feature>
<dbReference type="Pfam" id="PF12679">
    <property type="entry name" value="ABC2_membrane_2"/>
    <property type="match status" value="1"/>
</dbReference>
<gene>
    <name evidence="2" type="ORF">DCF19_09265</name>
</gene>
<sequence>MNLSLNLSLSLGRVWAIATNVFRETVREQVLYLSLLYTLILISAMMLLPEFSYDSSAKMIVDTGIAAIEVVSLIVAVLVGTNLINKEIDKRTIFILIAKPMHRAEFVLGKHLGLTAVIAALVSIMSGIFIILMTIKQIPIPIPAILTANFFIFWQIMLLGAIAIFFGSFTGSLIASLLTLAAYLIGNFSRDLLLLGEISKNPSLQTITRTLYMILPDLSRANLKNEAVYNILPSLLDMFNNSIYILSYALLTLAIAILIFARRQF</sequence>
<comment type="caution">
    <text evidence="2">The sequence shown here is derived from an EMBL/GenBank/DDBJ whole genome shotgun (WGS) entry which is preliminary data.</text>
</comment>
<dbReference type="GO" id="GO:0140359">
    <property type="term" value="F:ABC-type transporter activity"/>
    <property type="evidence" value="ECO:0007669"/>
    <property type="project" value="InterPro"/>
</dbReference>
<dbReference type="PANTHER" id="PTHR43471">
    <property type="entry name" value="ABC TRANSPORTER PERMEASE"/>
    <property type="match status" value="1"/>
</dbReference>
<organism evidence="2 3">
    <name type="scientific">Pseudanabaena frigida</name>
    <dbReference type="NCBI Taxonomy" id="945775"/>
    <lineage>
        <taxon>Bacteria</taxon>
        <taxon>Bacillati</taxon>
        <taxon>Cyanobacteriota</taxon>
        <taxon>Cyanophyceae</taxon>
        <taxon>Pseudanabaenales</taxon>
        <taxon>Pseudanabaenaceae</taxon>
        <taxon>Pseudanabaena</taxon>
    </lineage>
</organism>
<keyword evidence="1" id="KW-1133">Transmembrane helix</keyword>
<feature type="transmembrane region" description="Helical" evidence="1">
    <location>
        <begin position="60"/>
        <end position="84"/>
    </location>
</feature>
<evidence type="ECO:0000256" key="1">
    <source>
        <dbReference type="SAM" id="Phobius"/>
    </source>
</evidence>
<keyword evidence="1" id="KW-0812">Transmembrane</keyword>
<dbReference type="Proteomes" id="UP000249467">
    <property type="component" value="Unassembled WGS sequence"/>
</dbReference>
<evidence type="ECO:0000313" key="2">
    <source>
        <dbReference type="EMBL" id="PZO41733.1"/>
    </source>
</evidence>
<feature type="transmembrane region" description="Helical" evidence="1">
    <location>
        <begin position="32"/>
        <end position="48"/>
    </location>
</feature>